<keyword evidence="2" id="KW-0472">Membrane</keyword>
<feature type="compositionally biased region" description="Basic and acidic residues" evidence="1">
    <location>
        <begin position="34"/>
        <end position="47"/>
    </location>
</feature>
<dbReference type="EMBL" id="QYRN01000001">
    <property type="protein sequence ID" value="RIY03488.1"/>
    <property type="molecule type" value="Genomic_DNA"/>
</dbReference>
<feature type="region of interest" description="Disordered" evidence="1">
    <location>
        <begin position="29"/>
        <end position="72"/>
    </location>
</feature>
<dbReference type="AlphaFoldDB" id="A0A3A1WNL1"/>
<reference evidence="4" key="1">
    <citation type="submission" date="2018-09" db="EMBL/GenBank/DDBJ databases">
        <authorList>
            <person name="Tuo L."/>
        </authorList>
    </citation>
    <scope>NUCLEOTIDE SEQUENCE [LARGE SCALE GENOMIC DNA]</scope>
    <source>
        <strain evidence="4">M2BS4Y-1</strain>
    </source>
</reference>
<name>A0A3A1WNL1_9HYPH</name>
<dbReference type="OrthoDB" id="10011141at2"/>
<feature type="transmembrane region" description="Helical" evidence="2">
    <location>
        <begin position="84"/>
        <end position="102"/>
    </location>
</feature>
<evidence type="ECO:0000256" key="2">
    <source>
        <dbReference type="SAM" id="Phobius"/>
    </source>
</evidence>
<organism evidence="3 4">
    <name type="scientific">Aureimonas flava</name>
    <dbReference type="NCBI Taxonomy" id="2320271"/>
    <lineage>
        <taxon>Bacteria</taxon>
        <taxon>Pseudomonadati</taxon>
        <taxon>Pseudomonadota</taxon>
        <taxon>Alphaproteobacteria</taxon>
        <taxon>Hyphomicrobiales</taxon>
        <taxon>Aurantimonadaceae</taxon>
        <taxon>Aureimonas</taxon>
    </lineage>
</organism>
<protein>
    <submittedName>
        <fullName evidence="3">Twin-arginine translocation signal domain-containing protein</fullName>
    </submittedName>
</protein>
<evidence type="ECO:0000313" key="3">
    <source>
        <dbReference type="EMBL" id="RIY03488.1"/>
    </source>
</evidence>
<keyword evidence="2" id="KW-1133">Transmembrane helix</keyword>
<dbReference type="Proteomes" id="UP000265750">
    <property type="component" value="Unassembled WGS sequence"/>
</dbReference>
<evidence type="ECO:0000313" key="4">
    <source>
        <dbReference type="Proteomes" id="UP000265750"/>
    </source>
</evidence>
<comment type="caution">
    <text evidence="3">The sequence shown here is derived from an EMBL/GenBank/DDBJ whole genome shotgun (WGS) entry which is preliminary data.</text>
</comment>
<gene>
    <name evidence="3" type="ORF">D3218_01640</name>
</gene>
<accession>A0A3A1WNL1</accession>
<proteinExistence type="predicted"/>
<keyword evidence="4" id="KW-1185">Reference proteome</keyword>
<evidence type="ECO:0000256" key="1">
    <source>
        <dbReference type="SAM" id="MobiDB-lite"/>
    </source>
</evidence>
<dbReference type="InterPro" id="IPR019546">
    <property type="entry name" value="TAT_signal_bac_arc"/>
</dbReference>
<feature type="compositionally biased region" description="Basic residues" evidence="1">
    <location>
        <begin position="54"/>
        <end position="72"/>
    </location>
</feature>
<keyword evidence="2" id="KW-0812">Transmembrane</keyword>
<dbReference type="NCBIfam" id="TIGR01409">
    <property type="entry name" value="TAT_signal_seq"/>
    <property type="match status" value="1"/>
</dbReference>
<sequence length="170" mass="19065">MGRGVRSTRCRAARCAGRRLEGSLRALRPRRLPRRDPRRHDRCRCCRSDPQGHQLRRHAGAGRSPRPRRSRLSRRSRIMNRRSFLQRLGIAAAIGATGSALATPRPTRQQLERYYALLWREHHALAKELGIDMFEHDIVLDAGHREATSAALVGPPSSRAIALLTAAGCA</sequence>